<dbReference type="AlphaFoldDB" id="A0A839DS40"/>
<keyword evidence="2" id="KW-1185">Reference proteome</keyword>
<name>A0A839DS40_9PSEU</name>
<dbReference type="RefSeq" id="WP_182543105.1">
    <property type="nucleotide sequence ID" value="NZ_JACGWZ010000001.1"/>
</dbReference>
<dbReference type="Proteomes" id="UP000569329">
    <property type="component" value="Unassembled WGS sequence"/>
</dbReference>
<dbReference type="Pfam" id="PF13830">
    <property type="entry name" value="DUF4192"/>
    <property type="match status" value="1"/>
</dbReference>
<accession>A0A839DS40</accession>
<comment type="caution">
    <text evidence="1">The sequence shown here is derived from an EMBL/GenBank/DDBJ whole genome shotgun (WGS) entry which is preliminary data.</text>
</comment>
<dbReference type="InterPro" id="IPR025447">
    <property type="entry name" value="DUF4192"/>
</dbReference>
<proteinExistence type="predicted"/>
<dbReference type="EMBL" id="JACGWZ010000001">
    <property type="protein sequence ID" value="MBA8823893.1"/>
    <property type="molecule type" value="Genomic_DNA"/>
</dbReference>
<sequence>MPSHVSSPGQLLACAPALLGFTPHESLLVVGIREARVRYACRADLPTGHPAVLEEFAQSMRAQLGHVTVDHQVLAVVGSGTDPTDLPYRSLLDIVGTRLDPAGTTIVGRYWLPAVTAGVRWRDYDDPHHTDLLPDPRSTVAAAEQAACGQVTFSGREEIAALLAPAPAEDLARRTKLLIQHTDEPSSRRARLALLRHAAGNAALANLPDSDADIVALLQALSDPDVRDHCLSWNGAAEQLWAHLTRQAPRPWRAEPAVLLAVSAYRRGHGALANIACQHAQRASPGHALAALLAESLSCGISPEQLEELITSAADDIQGRLD</sequence>
<evidence type="ECO:0000313" key="1">
    <source>
        <dbReference type="EMBL" id="MBA8823893.1"/>
    </source>
</evidence>
<evidence type="ECO:0000313" key="2">
    <source>
        <dbReference type="Proteomes" id="UP000569329"/>
    </source>
</evidence>
<gene>
    <name evidence="1" type="ORF">FHX42_001222</name>
</gene>
<protein>
    <recommendedName>
        <fullName evidence="3">DUF4192 domain-containing protein</fullName>
    </recommendedName>
</protein>
<reference evidence="1 2" key="1">
    <citation type="submission" date="2020-07" db="EMBL/GenBank/DDBJ databases">
        <title>Sequencing the genomes of 1000 actinobacteria strains.</title>
        <authorList>
            <person name="Klenk H.-P."/>
        </authorList>
    </citation>
    <scope>NUCLEOTIDE SEQUENCE [LARGE SCALE GENOMIC DNA]</scope>
    <source>
        <strain evidence="1 2">DSM 45975</strain>
    </source>
</reference>
<evidence type="ECO:0008006" key="3">
    <source>
        <dbReference type="Google" id="ProtNLM"/>
    </source>
</evidence>
<organism evidence="1 2">
    <name type="scientific">Halosaccharopolyspora lacisalsi</name>
    <dbReference type="NCBI Taxonomy" id="1000566"/>
    <lineage>
        <taxon>Bacteria</taxon>
        <taxon>Bacillati</taxon>
        <taxon>Actinomycetota</taxon>
        <taxon>Actinomycetes</taxon>
        <taxon>Pseudonocardiales</taxon>
        <taxon>Pseudonocardiaceae</taxon>
        <taxon>Halosaccharopolyspora</taxon>
    </lineage>
</organism>